<comment type="caution">
    <text evidence="1">The sequence shown here is derived from an EMBL/GenBank/DDBJ whole genome shotgun (WGS) entry which is preliminary data.</text>
</comment>
<evidence type="ECO:0000313" key="2">
    <source>
        <dbReference type="Proteomes" id="UP001239111"/>
    </source>
</evidence>
<reference evidence="1" key="1">
    <citation type="submission" date="2023-04" db="EMBL/GenBank/DDBJ databases">
        <title>A chromosome-level genome assembly of the parasitoid wasp Eretmocerus hayati.</title>
        <authorList>
            <person name="Zhong Y."/>
            <person name="Liu S."/>
            <person name="Liu Y."/>
        </authorList>
    </citation>
    <scope>NUCLEOTIDE SEQUENCE</scope>
    <source>
        <strain evidence="1">ZJU_SS_LIU_2023</strain>
    </source>
</reference>
<sequence>MAKGKSPSKIARDLRRSLEKKQRKLATQEEILQKKLENQLRHDLEVVVARCAALESLVEKKDAEIKSSKIENAELQKEKTKCIEVYNYHELVKWEEKLKQNKK</sequence>
<name>A0ACC2NLU5_9HYME</name>
<dbReference type="Proteomes" id="UP001239111">
    <property type="component" value="Chromosome 3"/>
</dbReference>
<organism evidence="1 2">
    <name type="scientific">Eretmocerus hayati</name>
    <dbReference type="NCBI Taxonomy" id="131215"/>
    <lineage>
        <taxon>Eukaryota</taxon>
        <taxon>Metazoa</taxon>
        <taxon>Ecdysozoa</taxon>
        <taxon>Arthropoda</taxon>
        <taxon>Hexapoda</taxon>
        <taxon>Insecta</taxon>
        <taxon>Pterygota</taxon>
        <taxon>Neoptera</taxon>
        <taxon>Endopterygota</taxon>
        <taxon>Hymenoptera</taxon>
        <taxon>Apocrita</taxon>
        <taxon>Proctotrupomorpha</taxon>
        <taxon>Chalcidoidea</taxon>
        <taxon>Aphelinidae</taxon>
        <taxon>Aphelininae</taxon>
        <taxon>Eretmocerus</taxon>
    </lineage>
</organism>
<evidence type="ECO:0000313" key="1">
    <source>
        <dbReference type="EMBL" id="KAJ8671778.1"/>
    </source>
</evidence>
<dbReference type="EMBL" id="CM056743">
    <property type="protein sequence ID" value="KAJ8671778.1"/>
    <property type="molecule type" value="Genomic_DNA"/>
</dbReference>
<accession>A0ACC2NLU5</accession>
<proteinExistence type="predicted"/>
<protein>
    <submittedName>
        <fullName evidence="1">Uncharacterized protein</fullName>
    </submittedName>
</protein>
<gene>
    <name evidence="1" type="ORF">QAD02_003037</name>
</gene>
<keyword evidence="2" id="KW-1185">Reference proteome</keyword>